<evidence type="ECO:0000259" key="7">
    <source>
        <dbReference type="Pfam" id="PF04138"/>
    </source>
</evidence>
<dbReference type="InterPro" id="IPR051401">
    <property type="entry name" value="GtrA_CellWall_Glycosyl"/>
</dbReference>
<evidence type="ECO:0000256" key="1">
    <source>
        <dbReference type="ARBA" id="ARBA00004141"/>
    </source>
</evidence>
<evidence type="ECO:0000256" key="6">
    <source>
        <dbReference type="SAM" id="Phobius"/>
    </source>
</evidence>
<protein>
    <submittedName>
        <fullName evidence="8">GtrA family protein</fullName>
    </submittedName>
</protein>
<dbReference type="PANTHER" id="PTHR38459">
    <property type="entry name" value="PROPHAGE BACTOPRENOL-LINKED GLUCOSE TRANSLOCASE HOMOLOG"/>
    <property type="match status" value="1"/>
</dbReference>
<gene>
    <name evidence="8" type="ORF">DW820_05095</name>
    <name evidence="9" type="ORF">DWZ19_07480</name>
</gene>
<feature type="transmembrane region" description="Helical" evidence="6">
    <location>
        <begin position="118"/>
        <end position="140"/>
    </location>
</feature>
<comment type="caution">
    <text evidence="8">The sequence shown here is derived from an EMBL/GenBank/DDBJ whole genome shotgun (WGS) entry which is preliminary data.</text>
</comment>
<keyword evidence="3 6" id="KW-0812">Transmembrane</keyword>
<dbReference type="PANTHER" id="PTHR38459:SF5">
    <property type="entry name" value="CELL WALL TEICHOIC ACID GLYCOSYLATION PROTEIN GTCA"/>
    <property type="match status" value="1"/>
</dbReference>
<dbReference type="AlphaFoldDB" id="A0A0F3H446"/>
<comment type="subcellular location">
    <subcellularLocation>
        <location evidence="1">Membrane</location>
        <topology evidence="1">Multi-pass membrane protein</topology>
    </subcellularLocation>
</comment>
<dbReference type="Proteomes" id="UP000285773">
    <property type="component" value="Unassembled WGS sequence"/>
</dbReference>
<evidence type="ECO:0000313" key="8">
    <source>
        <dbReference type="EMBL" id="RHC94722.1"/>
    </source>
</evidence>
<keyword evidence="4 6" id="KW-1133">Transmembrane helix</keyword>
<dbReference type="GO" id="GO:0000271">
    <property type="term" value="P:polysaccharide biosynthetic process"/>
    <property type="evidence" value="ECO:0007669"/>
    <property type="project" value="InterPro"/>
</dbReference>
<reference evidence="10 11" key="1">
    <citation type="submission" date="2018-08" db="EMBL/GenBank/DDBJ databases">
        <title>A genome reference for cultivated species of the human gut microbiota.</title>
        <authorList>
            <person name="Zou Y."/>
            <person name="Xue W."/>
            <person name="Luo G."/>
        </authorList>
    </citation>
    <scope>NUCLEOTIDE SEQUENCE [LARGE SCALE GENOMIC DNA]</scope>
    <source>
        <strain evidence="9 10">AF30-12BH</strain>
        <strain evidence="8 11">AM33-3BH</strain>
    </source>
</reference>
<proteinExistence type="inferred from homology"/>
<name>A0A0F3H446_STRPA</name>
<feature type="transmembrane region" description="Helical" evidence="6">
    <location>
        <begin position="46"/>
        <end position="64"/>
    </location>
</feature>
<evidence type="ECO:0000256" key="5">
    <source>
        <dbReference type="ARBA" id="ARBA00023136"/>
    </source>
</evidence>
<accession>A0A0F3H446</accession>
<feature type="transmembrane region" description="Helical" evidence="6">
    <location>
        <begin position="12"/>
        <end position="34"/>
    </location>
</feature>
<evidence type="ECO:0000256" key="3">
    <source>
        <dbReference type="ARBA" id="ARBA00022692"/>
    </source>
</evidence>
<keyword evidence="5 6" id="KW-0472">Membrane</keyword>
<organism evidence="8 11">
    <name type="scientific">Streptococcus parasanguinis</name>
    <dbReference type="NCBI Taxonomy" id="1318"/>
    <lineage>
        <taxon>Bacteria</taxon>
        <taxon>Bacillati</taxon>
        <taxon>Bacillota</taxon>
        <taxon>Bacilli</taxon>
        <taxon>Lactobacillales</taxon>
        <taxon>Streptococcaceae</taxon>
        <taxon>Streptococcus</taxon>
    </lineage>
</organism>
<dbReference type="InterPro" id="IPR007267">
    <property type="entry name" value="GtrA_DPMS_TM"/>
</dbReference>
<dbReference type="EMBL" id="QSIO01000002">
    <property type="protein sequence ID" value="RHC94722.1"/>
    <property type="molecule type" value="Genomic_DNA"/>
</dbReference>
<dbReference type="RefSeq" id="WP_021153029.1">
    <property type="nucleotide sequence ID" value="NZ_CABJDC010000005.1"/>
</dbReference>
<evidence type="ECO:0000256" key="4">
    <source>
        <dbReference type="ARBA" id="ARBA00022989"/>
    </source>
</evidence>
<dbReference type="Pfam" id="PF04138">
    <property type="entry name" value="GtrA_DPMS_TM"/>
    <property type="match status" value="1"/>
</dbReference>
<evidence type="ECO:0000313" key="10">
    <source>
        <dbReference type="Proteomes" id="UP000285725"/>
    </source>
</evidence>
<evidence type="ECO:0000313" key="9">
    <source>
        <dbReference type="EMBL" id="RHN24854.1"/>
    </source>
</evidence>
<feature type="domain" description="GtrA/DPMS transmembrane" evidence="7">
    <location>
        <begin position="16"/>
        <end position="141"/>
    </location>
</feature>
<evidence type="ECO:0000313" key="11">
    <source>
        <dbReference type="Proteomes" id="UP000285773"/>
    </source>
</evidence>
<feature type="transmembrane region" description="Helical" evidence="6">
    <location>
        <begin position="76"/>
        <end position="98"/>
    </location>
</feature>
<sequence length="147" mass="16809">MKTLIKKFFDNEILSYLFFGVATTIVSVGTRLFIYHVSRDERLATAIGNIAGILFAFATNDTIVFKQERKGWFQRLIRFAIARSGTFILDMALTEIFVKQFPGIIGQFVHNNKSQINLIETLFAQVAIVVLNYVFSKLFVFKNKNKA</sequence>
<dbReference type="Proteomes" id="UP000285725">
    <property type="component" value="Unassembled WGS sequence"/>
</dbReference>
<comment type="similarity">
    <text evidence="2">Belongs to the GtrA family.</text>
</comment>
<evidence type="ECO:0000256" key="2">
    <source>
        <dbReference type="ARBA" id="ARBA00009399"/>
    </source>
</evidence>
<dbReference type="GO" id="GO:0005886">
    <property type="term" value="C:plasma membrane"/>
    <property type="evidence" value="ECO:0007669"/>
    <property type="project" value="TreeGrafter"/>
</dbReference>
<dbReference type="EMBL" id="QRQU01000005">
    <property type="protein sequence ID" value="RHN24854.1"/>
    <property type="molecule type" value="Genomic_DNA"/>
</dbReference>